<evidence type="ECO:0000313" key="2">
    <source>
        <dbReference type="Proteomes" id="UP000075288"/>
    </source>
</evidence>
<dbReference type="EMBL" id="LQYG01000041">
    <property type="protein sequence ID" value="KYC63219.1"/>
    <property type="molecule type" value="Genomic_DNA"/>
</dbReference>
<comment type="caution">
    <text evidence="1">The sequence shown here is derived from an EMBL/GenBank/DDBJ whole genome shotgun (WGS) entry which is preliminary data.</text>
</comment>
<dbReference type="PATRIC" id="fig|1398.26.peg.2765"/>
<evidence type="ECO:0000313" key="1">
    <source>
        <dbReference type="EMBL" id="KYC63219.1"/>
    </source>
</evidence>
<name>A0A150K0Y6_HEYCO</name>
<sequence>MVHLYIESSDKLATGMPESSLWSQMTHNGYGLKNGYKKV</sequence>
<gene>
    <name evidence="1" type="ORF">B4098_1711</name>
</gene>
<accession>A0A150K0Y6</accession>
<dbReference type="AlphaFoldDB" id="A0A150K0Y6"/>
<dbReference type="Proteomes" id="UP000075288">
    <property type="component" value="Unassembled WGS sequence"/>
</dbReference>
<proteinExistence type="predicted"/>
<protein>
    <submittedName>
        <fullName evidence="1">Uncharacterized protein</fullName>
    </submittedName>
</protein>
<organism evidence="1 2">
    <name type="scientific">Heyndrickxia coagulans</name>
    <name type="common">Weizmannia coagulans</name>
    <dbReference type="NCBI Taxonomy" id="1398"/>
    <lineage>
        <taxon>Bacteria</taxon>
        <taxon>Bacillati</taxon>
        <taxon>Bacillota</taxon>
        <taxon>Bacilli</taxon>
        <taxon>Bacillales</taxon>
        <taxon>Bacillaceae</taxon>
        <taxon>Heyndrickxia</taxon>
    </lineage>
</organism>
<reference evidence="1 2" key="1">
    <citation type="submission" date="2016-01" db="EMBL/GenBank/DDBJ databases">
        <title>Genome Sequences of Twelve Sporeforming Bacillus Species Isolated from Foods.</title>
        <authorList>
            <person name="Berendsen E.M."/>
            <person name="Wells-Bennik M.H."/>
            <person name="Krawcyk A.O."/>
            <person name="De Jong A."/>
            <person name="Holsappel S."/>
            <person name="Eijlander R.T."/>
            <person name="Kuipers O.P."/>
        </authorList>
    </citation>
    <scope>NUCLEOTIDE SEQUENCE [LARGE SCALE GENOMIC DNA]</scope>
    <source>
        <strain evidence="1 2">B4098</strain>
    </source>
</reference>